<keyword evidence="1" id="KW-0472">Membrane</keyword>
<feature type="transmembrane region" description="Helical" evidence="1">
    <location>
        <begin position="96"/>
        <end position="117"/>
    </location>
</feature>
<dbReference type="EMBL" id="RHHS01000040">
    <property type="protein sequence ID" value="RNB54431.1"/>
    <property type="molecule type" value="Genomic_DNA"/>
</dbReference>
<evidence type="ECO:0000313" key="2">
    <source>
        <dbReference type="EMBL" id="RNB54431.1"/>
    </source>
</evidence>
<feature type="transmembrane region" description="Helical" evidence="1">
    <location>
        <begin position="12"/>
        <end position="30"/>
    </location>
</feature>
<dbReference type="NCBIfam" id="TIGR04086">
    <property type="entry name" value="TIGR04086_membr"/>
    <property type="match status" value="1"/>
</dbReference>
<dbReference type="InterPro" id="IPR023804">
    <property type="entry name" value="DUF3792_TM"/>
</dbReference>
<keyword evidence="1" id="KW-1133">Transmembrane helix</keyword>
<keyword evidence="3" id="KW-1185">Reference proteome</keyword>
<dbReference type="Proteomes" id="UP000268829">
    <property type="component" value="Unassembled WGS sequence"/>
</dbReference>
<dbReference type="Pfam" id="PF12670">
    <property type="entry name" value="DUF3792"/>
    <property type="match status" value="1"/>
</dbReference>
<evidence type="ECO:0000313" key="3">
    <source>
        <dbReference type="Proteomes" id="UP000268829"/>
    </source>
</evidence>
<comment type="caution">
    <text evidence="2">The sequence shown here is derived from an EMBL/GenBank/DDBJ whole genome shotgun (WGS) entry which is preliminary data.</text>
</comment>
<dbReference type="RefSeq" id="WP_122905945.1">
    <property type="nucleotide sequence ID" value="NZ_CP154342.1"/>
</dbReference>
<gene>
    <name evidence="2" type="ORF">EDM57_17345</name>
</gene>
<name>A0A3M8ATD3_9BACL</name>
<organism evidence="2 3">
    <name type="scientific">Brevibacillus gelatini</name>
    <dbReference type="NCBI Taxonomy" id="1655277"/>
    <lineage>
        <taxon>Bacteria</taxon>
        <taxon>Bacillati</taxon>
        <taxon>Bacillota</taxon>
        <taxon>Bacilli</taxon>
        <taxon>Bacillales</taxon>
        <taxon>Paenibacillaceae</taxon>
        <taxon>Brevibacillus</taxon>
    </lineage>
</organism>
<feature type="transmembrane region" description="Helical" evidence="1">
    <location>
        <begin position="42"/>
        <end position="60"/>
    </location>
</feature>
<proteinExistence type="predicted"/>
<feature type="transmembrane region" description="Helical" evidence="1">
    <location>
        <begin position="67"/>
        <end position="90"/>
    </location>
</feature>
<reference evidence="2 3" key="1">
    <citation type="submission" date="2018-10" db="EMBL/GenBank/DDBJ databases">
        <title>Phylogenomics of Brevibacillus.</title>
        <authorList>
            <person name="Dunlap C."/>
        </authorList>
    </citation>
    <scope>NUCLEOTIDE SEQUENCE [LARGE SCALE GENOMIC DNA]</scope>
    <source>
        <strain evidence="2 3">DSM 100115</strain>
    </source>
</reference>
<sequence length="133" mass="14092">MRSASTSVLTGLLYTTGLVLFGALLATLLLSFTSMREGSLPYFTYIINAIALLVGGFVTGKRCGGKGWYYGGLTGFSYFLLILLIGFLGFDAPLQWGTFLFLLGAFGIAALGGILGVNSANTGSKPKSFKPRR</sequence>
<accession>A0A3M8ATD3</accession>
<protein>
    <submittedName>
        <fullName evidence="2">TIGR04086 family membrane protein</fullName>
    </submittedName>
</protein>
<evidence type="ECO:0000256" key="1">
    <source>
        <dbReference type="SAM" id="Phobius"/>
    </source>
</evidence>
<keyword evidence="1" id="KW-0812">Transmembrane</keyword>
<dbReference type="AlphaFoldDB" id="A0A3M8ATD3"/>